<feature type="non-terminal residue" evidence="1">
    <location>
        <position position="61"/>
    </location>
</feature>
<dbReference type="EMBL" id="JANPWB010000015">
    <property type="protein sequence ID" value="KAJ1092760.1"/>
    <property type="molecule type" value="Genomic_DNA"/>
</dbReference>
<proteinExistence type="predicted"/>
<reference evidence="1" key="1">
    <citation type="journal article" date="2022" name="bioRxiv">
        <title>Sequencing and chromosome-scale assembly of the giantPleurodeles waltlgenome.</title>
        <authorList>
            <person name="Brown T."/>
            <person name="Elewa A."/>
            <person name="Iarovenko S."/>
            <person name="Subramanian E."/>
            <person name="Araus A.J."/>
            <person name="Petzold A."/>
            <person name="Susuki M."/>
            <person name="Suzuki K.-i.T."/>
            <person name="Hayashi T."/>
            <person name="Toyoda A."/>
            <person name="Oliveira C."/>
            <person name="Osipova E."/>
            <person name="Leigh N.D."/>
            <person name="Simon A."/>
            <person name="Yun M.H."/>
        </authorList>
    </citation>
    <scope>NUCLEOTIDE SEQUENCE</scope>
    <source>
        <strain evidence="1">20211129_DDA</strain>
        <tissue evidence="1">Liver</tissue>
    </source>
</reference>
<name>A0AAV7LMG2_PLEWA</name>
<evidence type="ECO:0000313" key="1">
    <source>
        <dbReference type="EMBL" id="KAJ1092760.1"/>
    </source>
</evidence>
<gene>
    <name evidence="1" type="ORF">NDU88_005870</name>
</gene>
<dbReference type="Proteomes" id="UP001066276">
    <property type="component" value="Chromosome 11"/>
</dbReference>
<feature type="non-terminal residue" evidence="1">
    <location>
        <position position="1"/>
    </location>
</feature>
<accession>A0AAV7LMG2</accession>
<organism evidence="1 2">
    <name type="scientific">Pleurodeles waltl</name>
    <name type="common">Iberian ribbed newt</name>
    <dbReference type="NCBI Taxonomy" id="8319"/>
    <lineage>
        <taxon>Eukaryota</taxon>
        <taxon>Metazoa</taxon>
        <taxon>Chordata</taxon>
        <taxon>Craniata</taxon>
        <taxon>Vertebrata</taxon>
        <taxon>Euteleostomi</taxon>
        <taxon>Amphibia</taxon>
        <taxon>Batrachia</taxon>
        <taxon>Caudata</taxon>
        <taxon>Salamandroidea</taxon>
        <taxon>Salamandridae</taxon>
        <taxon>Pleurodelinae</taxon>
        <taxon>Pleurodeles</taxon>
    </lineage>
</organism>
<protein>
    <submittedName>
        <fullName evidence="1">Uncharacterized protein</fullName>
    </submittedName>
</protein>
<keyword evidence="2" id="KW-1185">Reference proteome</keyword>
<comment type="caution">
    <text evidence="1">The sequence shown here is derived from an EMBL/GenBank/DDBJ whole genome shotgun (WGS) entry which is preliminary data.</text>
</comment>
<dbReference type="AlphaFoldDB" id="A0AAV7LMG2"/>
<sequence>FKKLIIIMKRERSLQPTEEISYPSILLAEYCQTVTALRRMYLHLSAELKRWSSSYITLSLV</sequence>
<evidence type="ECO:0000313" key="2">
    <source>
        <dbReference type="Proteomes" id="UP001066276"/>
    </source>
</evidence>